<evidence type="ECO:0000256" key="6">
    <source>
        <dbReference type="ARBA" id="ARBA00023242"/>
    </source>
</evidence>
<comment type="subcellular location">
    <subcellularLocation>
        <location evidence="1">Nucleus</location>
    </subcellularLocation>
</comment>
<organism evidence="10 11">
    <name type="scientific">Entomortierella parvispora</name>
    <dbReference type="NCBI Taxonomy" id="205924"/>
    <lineage>
        <taxon>Eukaryota</taxon>
        <taxon>Fungi</taxon>
        <taxon>Fungi incertae sedis</taxon>
        <taxon>Mucoromycota</taxon>
        <taxon>Mortierellomycotina</taxon>
        <taxon>Mortierellomycetes</taxon>
        <taxon>Mortierellales</taxon>
        <taxon>Mortierellaceae</taxon>
        <taxon>Entomortierella</taxon>
    </lineage>
</organism>
<feature type="region of interest" description="Disordered" evidence="8">
    <location>
        <begin position="156"/>
        <end position="222"/>
    </location>
</feature>
<evidence type="ECO:0000256" key="3">
    <source>
        <dbReference type="ARBA" id="ARBA00023015"/>
    </source>
</evidence>
<dbReference type="GO" id="GO:0003700">
    <property type="term" value="F:DNA-binding transcription factor activity"/>
    <property type="evidence" value="ECO:0007669"/>
    <property type="project" value="InterPro"/>
</dbReference>
<dbReference type="Gene3D" id="1.20.5.170">
    <property type="match status" value="1"/>
</dbReference>
<evidence type="ECO:0000256" key="8">
    <source>
        <dbReference type="SAM" id="MobiDB-lite"/>
    </source>
</evidence>
<accession>A0A9P3H1C2</accession>
<dbReference type="InterPro" id="IPR004827">
    <property type="entry name" value="bZIP"/>
</dbReference>
<evidence type="ECO:0000313" key="10">
    <source>
        <dbReference type="EMBL" id="GJJ67888.1"/>
    </source>
</evidence>
<dbReference type="OrthoDB" id="5571888at2759"/>
<dbReference type="CDD" id="cd14810">
    <property type="entry name" value="bZIP_u1"/>
    <property type="match status" value="1"/>
</dbReference>
<dbReference type="GO" id="GO:0005634">
    <property type="term" value="C:nucleus"/>
    <property type="evidence" value="ECO:0007669"/>
    <property type="project" value="UniProtKB-SubCell"/>
</dbReference>
<feature type="coiled-coil region" evidence="7">
    <location>
        <begin position="253"/>
        <end position="287"/>
    </location>
</feature>
<evidence type="ECO:0000256" key="4">
    <source>
        <dbReference type="ARBA" id="ARBA00023125"/>
    </source>
</evidence>
<sequence>MDFTENHFALSSSAVPEVPGRDNEDLYSFLFQGSEITSTSSEQQQLSTKAETYPAPMLLPSSSFSYRQLSPDRPPKMPSFNQTLPPLQPVIASVNVSAPVPATATLSASSESPSADADIWLHRFQQLQQLQQQHHIQQHQLLSSTLLATSDLSSKTADTTASTTSSTTSHRNSSSERSVSPASSSSQKGDKDAIYPSPPLQDDMDMDSDSEDHAQELLNPTPTQLKKMTPKERRQLRNKLSARNFRVRRKEYIGTLEAQVKEARKEAADLQRRLIQSELNCQFLRQELETARLSQSLFTDGRMSKEHANLLASLLNPLTESFPTTSTSLVNNSSATSSSSSSSSNGSSSSQAPVTAAIPIAPSSYATQEPLSYLDSSLLDNNQPFELNNASLASQFALTPTSATDANAPQASMQPFVPFEGDWNLLINRAEVPDSTLDPKEESSEAVDDYKNLLSRYEAARQEEELDEQMRTELKAHSKKRLEEMYMISPKNDALVVVDQKSQEELLMFQGLVYVMMLHLTSSLFQAATMSNTELVNMYQTMDGPLRQKMILGQQEQNRYEPGSVCYRWVAWREGWIRKHWPSFYNNRRRLCELFEIGAAACGAPNICSGGKNKNCQKSQQELDSVEVARKMEEGVKGKTVEVQKVSWFVRNYLPTMFKCPEILERERLEDEARAHSRSQRQKLADALAKVAASNVTPVA</sequence>
<reference evidence="10" key="2">
    <citation type="journal article" date="2022" name="Microbiol. Resour. Announc.">
        <title>Whole-Genome Sequence of Entomortierella parvispora E1425, a Mucoromycotan Fungus Associated with Burkholderiaceae-Related Endosymbiotic Bacteria.</title>
        <authorList>
            <person name="Herlambang A."/>
            <person name="Guo Y."/>
            <person name="Takashima Y."/>
            <person name="Narisawa K."/>
            <person name="Ohta H."/>
            <person name="Nishizawa T."/>
        </authorList>
    </citation>
    <scope>NUCLEOTIDE SEQUENCE</scope>
    <source>
        <strain evidence="10">E1425</strain>
    </source>
</reference>
<keyword evidence="7" id="KW-0175">Coiled coil</keyword>
<feature type="coiled-coil region" evidence="7">
    <location>
        <begin position="440"/>
        <end position="467"/>
    </location>
</feature>
<evidence type="ECO:0000256" key="7">
    <source>
        <dbReference type="SAM" id="Coils"/>
    </source>
</evidence>
<evidence type="ECO:0000256" key="2">
    <source>
        <dbReference type="ARBA" id="ARBA00007163"/>
    </source>
</evidence>
<comment type="similarity">
    <text evidence="2">Belongs to the bZIP family.</text>
</comment>
<dbReference type="SUPFAM" id="SSF57959">
    <property type="entry name" value="Leucine zipper domain"/>
    <property type="match status" value="1"/>
</dbReference>
<evidence type="ECO:0000256" key="5">
    <source>
        <dbReference type="ARBA" id="ARBA00023163"/>
    </source>
</evidence>
<feature type="compositionally biased region" description="Low complexity" evidence="8">
    <location>
        <begin position="156"/>
        <end position="186"/>
    </location>
</feature>
<feature type="domain" description="BZIP" evidence="9">
    <location>
        <begin position="231"/>
        <end position="291"/>
    </location>
</feature>
<evidence type="ECO:0000256" key="1">
    <source>
        <dbReference type="ARBA" id="ARBA00004123"/>
    </source>
</evidence>
<dbReference type="PROSITE" id="PS00036">
    <property type="entry name" value="BZIP_BASIC"/>
    <property type="match status" value="1"/>
</dbReference>
<dbReference type="InterPro" id="IPR046347">
    <property type="entry name" value="bZIP_sf"/>
</dbReference>
<proteinExistence type="inferred from homology"/>
<feature type="compositionally biased region" description="Low complexity" evidence="8">
    <location>
        <begin position="326"/>
        <end position="350"/>
    </location>
</feature>
<keyword evidence="3" id="KW-0805">Transcription regulation</keyword>
<dbReference type="PANTHER" id="PTHR47416:SF8">
    <property type="entry name" value="BASIC-LEUCINE ZIPPER TRANSCRIPTION FACTOR E-RELATED"/>
    <property type="match status" value="1"/>
</dbReference>
<dbReference type="Proteomes" id="UP000827284">
    <property type="component" value="Unassembled WGS sequence"/>
</dbReference>
<dbReference type="PANTHER" id="PTHR47416">
    <property type="entry name" value="BASIC-LEUCINE ZIPPER TRANSCRIPTION FACTOR F-RELATED"/>
    <property type="match status" value="1"/>
</dbReference>
<dbReference type="EMBL" id="BQFW01000001">
    <property type="protein sequence ID" value="GJJ67888.1"/>
    <property type="molecule type" value="Genomic_DNA"/>
</dbReference>
<keyword evidence="5" id="KW-0804">Transcription</keyword>
<comment type="caution">
    <text evidence="10">The sequence shown here is derived from an EMBL/GenBank/DDBJ whole genome shotgun (WGS) entry which is preliminary data.</text>
</comment>
<keyword evidence="11" id="KW-1185">Reference proteome</keyword>
<feature type="region of interest" description="Disordered" evidence="8">
    <location>
        <begin position="326"/>
        <end position="352"/>
    </location>
</feature>
<dbReference type="AlphaFoldDB" id="A0A9P3H1C2"/>
<protein>
    <recommendedName>
        <fullName evidence="9">BZIP domain-containing protein</fullName>
    </recommendedName>
</protein>
<dbReference type="GO" id="GO:0003677">
    <property type="term" value="F:DNA binding"/>
    <property type="evidence" value="ECO:0007669"/>
    <property type="project" value="UniProtKB-KW"/>
</dbReference>
<dbReference type="PROSITE" id="PS50217">
    <property type="entry name" value="BZIP"/>
    <property type="match status" value="1"/>
</dbReference>
<keyword evidence="6" id="KW-0539">Nucleus</keyword>
<name>A0A9P3H1C2_9FUNG</name>
<gene>
    <name evidence="10" type="ORF">EMPS_00234</name>
</gene>
<dbReference type="Pfam" id="PF00170">
    <property type="entry name" value="bZIP_1"/>
    <property type="match status" value="1"/>
</dbReference>
<evidence type="ECO:0000313" key="11">
    <source>
        <dbReference type="Proteomes" id="UP000827284"/>
    </source>
</evidence>
<keyword evidence="4" id="KW-0238">DNA-binding</keyword>
<evidence type="ECO:0000259" key="9">
    <source>
        <dbReference type="PROSITE" id="PS50217"/>
    </source>
</evidence>
<dbReference type="SMART" id="SM00338">
    <property type="entry name" value="BRLZ"/>
    <property type="match status" value="1"/>
</dbReference>
<reference evidence="10" key="1">
    <citation type="submission" date="2021-11" db="EMBL/GenBank/DDBJ databases">
        <authorList>
            <person name="Herlambang A."/>
            <person name="Guo Y."/>
            <person name="Takashima Y."/>
            <person name="Nishizawa T."/>
        </authorList>
    </citation>
    <scope>NUCLEOTIDE SEQUENCE</scope>
    <source>
        <strain evidence="10">E1425</strain>
    </source>
</reference>